<dbReference type="OrthoDB" id="9796958at2"/>
<dbReference type="Proteomes" id="UP000281474">
    <property type="component" value="Unassembled WGS sequence"/>
</dbReference>
<keyword evidence="3" id="KW-1185">Reference proteome</keyword>
<sequence>MNQATPFITTDDTGLLIIDVQGRLAHLMNDTHHLHQQLSTLIQGAKLLELPIIWVEQLPEKLGETSPDIKQLLAPDLSPIEKHTFSGWHNDELQKAIKAANCKNWLLAGIESHICVYQTCKAMQLDDYQTHVVSDAVSSRTKENKEYGIQMMLRQGALRTNVESALFELQQCANNERFKSLVKLIK</sequence>
<dbReference type="PANTHER" id="PTHR14119:SF3">
    <property type="entry name" value="ISOCHORISMATASE DOMAIN-CONTAINING PROTEIN 2"/>
    <property type="match status" value="1"/>
</dbReference>
<evidence type="ECO:0000313" key="3">
    <source>
        <dbReference type="Proteomes" id="UP000281474"/>
    </source>
</evidence>
<proteinExistence type="predicted"/>
<gene>
    <name evidence="2" type="ORF">D5018_17390</name>
</gene>
<feature type="domain" description="Isochorismatase-like" evidence="1">
    <location>
        <begin position="14"/>
        <end position="158"/>
    </location>
</feature>
<dbReference type="InterPro" id="IPR036380">
    <property type="entry name" value="Isochorismatase-like_sf"/>
</dbReference>
<dbReference type="Gene3D" id="3.40.50.850">
    <property type="entry name" value="Isochorismatase-like"/>
    <property type="match status" value="1"/>
</dbReference>
<evidence type="ECO:0000259" key="1">
    <source>
        <dbReference type="Pfam" id="PF00857"/>
    </source>
</evidence>
<dbReference type="SUPFAM" id="SSF52499">
    <property type="entry name" value="Isochorismatase-like hydrolases"/>
    <property type="match status" value="1"/>
</dbReference>
<organism evidence="2 3">
    <name type="scientific">Parashewanella curva</name>
    <dbReference type="NCBI Taxonomy" id="2338552"/>
    <lineage>
        <taxon>Bacteria</taxon>
        <taxon>Pseudomonadati</taxon>
        <taxon>Pseudomonadota</taxon>
        <taxon>Gammaproteobacteria</taxon>
        <taxon>Alteromonadales</taxon>
        <taxon>Shewanellaceae</taxon>
        <taxon>Parashewanella</taxon>
    </lineage>
</organism>
<dbReference type="Pfam" id="PF00857">
    <property type="entry name" value="Isochorismatase"/>
    <property type="match status" value="1"/>
</dbReference>
<dbReference type="PANTHER" id="PTHR14119">
    <property type="entry name" value="HYDROLASE"/>
    <property type="match status" value="1"/>
</dbReference>
<protein>
    <submittedName>
        <fullName evidence="2">Isochorismatase family protein</fullName>
    </submittedName>
</protein>
<dbReference type="EMBL" id="QZEI01000073">
    <property type="protein sequence ID" value="RLV58419.1"/>
    <property type="molecule type" value="Genomic_DNA"/>
</dbReference>
<evidence type="ECO:0000313" key="2">
    <source>
        <dbReference type="EMBL" id="RLV58419.1"/>
    </source>
</evidence>
<dbReference type="InterPro" id="IPR050993">
    <property type="entry name" value="Isochorismatase_domain"/>
</dbReference>
<accession>A0A3L8PUC4</accession>
<reference evidence="2 3" key="1">
    <citation type="submission" date="2018-09" db="EMBL/GenBank/DDBJ databases">
        <title>Phylogeny of the Shewanellaceae, and recommendation for two new genera, Pseudoshewanella and Parashewanella.</title>
        <authorList>
            <person name="Wang G."/>
        </authorList>
    </citation>
    <scope>NUCLEOTIDE SEQUENCE [LARGE SCALE GENOMIC DNA]</scope>
    <source>
        <strain evidence="2 3">C51</strain>
    </source>
</reference>
<dbReference type="AlphaFoldDB" id="A0A3L8PUC4"/>
<name>A0A3L8PUC4_9GAMM</name>
<dbReference type="InterPro" id="IPR000868">
    <property type="entry name" value="Isochorismatase-like_dom"/>
</dbReference>
<dbReference type="RefSeq" id="WP_121840260.1">
    <property type="nucleotide sequence ID" value="NZ_ML014822.1"/>
</dbReference>
<comment type="caution">
    <text evidence="2">The sequence shown here is derived from an EMBL/GenBank/DDBJ whole genome shotgun (WGS) entry which is preliminary data.</text>
</comment>